<comment type="caution">
    <text evidence="1">The sequence shown here is derived from an EMBL/GenBank/DDBJ whole genome shotgun (WGS) entry which is preliminary data.</text>
</comment>
<gene>
    <name evidence="1" type="ORF">KQX54_019179</name>
</gene>
<dbReference type="AlphaFoldDB" id="A0AAV7I1G5"/>
<keyword evidence="2" id="KW-1185">Reference proteome</keyword>
<evidence type="ECO:0000313" key="1">
    <source>
        <dbReference type="EMBL" id="KAH0540697.1"/>
    </source>
</evidence>
<proteinExistence type="predicted"/>
<protein>
    <submittedName>
        <fullName evidence="1">Uncharacterized protein</fullName>
    </submittedName>
</protein>
<organism evidence="1 2">
    <name type="scientific">Cotesia glomerata</name>
    <name type="common">Lepidopteran parasitic wasp</name>
    <name type="synonym">Apanteles glomeratus</name>
    <dbReference type="NCBI Taxonomy" id="32391"/>
    <lineage>
        <taxon>Eukaryota</taxon>
        <taxon>Metazoa</taxon>
        <taxon>Ecdysozoa</taxon>
        <taxon>Arthropoda</taxon>
        <taxon>Hexapoda</taxon>
        <taxon>Insecta</taxon>
        <taxon>Pterygota</taxon>
        <taxon>Neoptera</taxon>
        <taxon>Endopterygota</taxon>
        <taxon>Hymenoptera</taxon>
        <taxon>Apocrita</taxon>
        <taxon>Ichneumonoidea</taxon>
        <taxon>Braconidae</taxon>
        <taxon>Microgastrinae</taxon>
        <taxon>Cotesia</taxon>
    </lineage>
</organism>
<evidence type="ECO:0000313" key="2">
    <source>
        <dbReference type="Proteomes" id="UP000826195"/>
    </source>
</evidence>
<reference evidence="1 2" key="1">
    <citation type="journal article" date="2021" name="J. Hered.">
        <title>A chromosome-level genome assembly of the parasitoid wasp, Cotesia glomerata (Hymenoptera: Braconidae).</title>
        <authorList>
            <person name="Pinto B.J."/>
            <person name="Weis J.J."/>
            <person name="Gamble T."/>
            <person name="Ode P.J."/>
            <person name="Paul R."/>
            <person name="Zaspel J.M."/>
        </authorList>
    </citation>
    <scope>NUCLEOTIDE SEQUENCE [LARGE SCALE GENOMIC DNA]</scope>
    <source>
        <strain evidence="1">CgM1</strain>
    </source>
</reference>
<name>A0AAV7I1G5_COTGL</name>
<accession>A0AAV7I1G5</accession>
<dbReference type="Proteomes" id="UP000826195">
    <property type="component" value="Unassembled WGS sequence"/>
</dbReference>
<dbReference type="EMBL" id="JAHXZJ010002609">
    <property type="protein sequence ID" value="KAH0540697.1"/>
    <property type="molecule type" value="Genomic_DNA"/>
</dbReference>
<sequence length="182" mass="20957">MSQSRIKLFMCMPWMDTDFIEVLVSMDVNAKEQKSKTMPENEQSSEKSHIIVRNSRSLFGRPECVYLSWNTFSDMRFFVLDSPAIVLPSYMRDLHYRPTSLKTPLSKTSAHLKMGIILNNVYKHKCEDINQRDRISGMKSGEDLASEITGGVVGILHRRQRYTTISQLLAHVACWPCAFESF</sequence>